<reference evidence="3" key="1">
    <citation type="submission" date="2017-08" db="EMBL/GenBank/DDBJ databases">
        <title>A dynamic microbial community with high functional redundancy inhabits the cold, oxic subseafloor aquifer.</title>
        <authorList>
            <person name="Tully B.J."/>
            <person name="Wheat C.G."/>
            <person name="Glazer B.T."/>
            <person name="Huber J.A."/>
        </authorList>
    </citation>
    <scope>NUCLEOTIDE SEQUENCE [LARGE SCALE GENOMIC DNA]</scope>
</reference>
<dbReference type="EMBL" id="NVUL01000017">
    <property type="protein sequence ID" value="PCI79442.1"/>
    <property type="molecule type" value="Genomic_DNA"/>
</dbReference>
<accession>A0A2A4X9U8</accession>
<comment type="caution">
    <text evidence="2">The sequence shown here is derived from an EMBL/GenBank/DDBJ whole genome shotgun (WGS) entry which is preliminary data.</text>
</comment>
<gene>
    <name evidence="2" type="ORF">COB20_04815</name>
</gene>
<keyword evidence="1" id="KW-0812">Transmembrane</keyword>
<evidence type="ECO:0008006" key="4">
    <source>
        <dbReference type="Google" id="ProtNLM"/>
    </source>
</evidence>
<name>A0A2A4X9U8_9GAMM</name>
<keyword evidence="1" id="KW-0472">Membrane</keyword>
<proteinExistence type="predicted"/>
<sequence length="85" mass="9924">MSDFLDLFGVMMAVMLPVSLIVFITEYFKYKKSTESQLGTLRKEMDLNSTKELQDEVVLLRERVEVLERIVTDSSYEVERKIQGL</sequence>
<protein>
    <recommendedName>
        <fullName evidence="4">Phage shock protein B</fullName>
    </recommendedName>
</protein>
<evidence type="ECO:0000256" key="1">
    <source>
        <dbReference type="SAM" id="Phobius"/>
    </source>
</evidence>
<evidence type="ECO:0000313" key="2">
    <source>
        <dbReference type="EMBL" id="PCI79442.1"/>
    </source>
</evidence>
<evidence type="ECO:0000313" key="3">
    <source>
        <dbReference type="Proteomes" id="UP000218767"/>
    </source>
</evidence>
<organism evidence="2 3">
    <name type="scientific">SAR86 cluster bacterium</name>
    <dbReference type="NCBI Taxonomy" id="2030880"/>
    <lineage>
        <taxon>Bacteria</taxon>
        <taxon>Pseudomonadati</taxon>
        <taxon>Pseudomonadota</taxon>
        <taxon>Gammaproteobacteria</taxon>
        <taxon>SAR86 cluster</taxon>
    </lineage>
</organism>
<dbReference type="AlphaFoldDB" id="A0A2A4X9U8"/>
<feature type="transmembrane region" description="Helical" evidence="1">
    <location>
        <begin position="6"/>
        <end position="28"/>
    </location>
</feature>
<dbReference type="Proteomes" id="UP000218767">
    <property type="component" value="Unassembled WGS sequence"/>
</dbReference>
<keyword evidence="1" id="KW-1133">Transmembrane helix</keyword>